<dbReference type="Gene3D" id="3.30.2020.30">
    <property type="match status" value="1"/>
</dbReference>
<dbReference type="GO" id="GO:0016706">
    <property type="term" value="F:2-oxoglutarate-dependent dioxygenase activity"/>
    <property type="evidence" value="ECO:0007669"/>
    <property type="project" value="UniProtKB-ARBA"/>
</dbReference>
<keyword evidence="12" id="KW-1185">Reference proteome</keyword>
<keyword evidence="5" id="KW-0124">Carnitine biosynthesis</keyword>
<dbReference type="SUPFAM" id="SSF51197">
    <property type="entry name" value="Clavaminate synthase-like"/>
    <property type="match status" value="1"/>
</dbReference>
<keyword evidence="6" id="KW-0223">Dioxygenase</keyword>
<protein>
    <recommendedName>
        <fullName evidence="13">Gamma-butyrobetaine dioxygenase</fullName>
    </recommendedName>
</protein>
<dbReference type="PANTHER" id="PTHR10696:SF25">
    <property type="entry name" value="OXIDOREDUCTASE AIM17-RELATED"/>
    <property type="match status" value="1"/>
</dbReference>
<evidence type="ECO:0000256" key="7">
    <source>
        <dbReference type="ARBA" id="ARBA00023002"/>
    </source>
</evidence>
<keyword evidence="7" id="KW-0560">Oxidoreductase</keyword>
<proteinExistence type="inferred from homology"/>
<evidence type="ECO:0008006" key="13">
    <source>
        <dbReference type="Google" id="ProtNLM"/>
    </source>
</evidence>
<evidence type="ECO:0000259" key="9">
    <source>
        <dbReference type="Pfam" id="PF02668"/>
    </source>
</evidence>
<dbReference type="InterPro" id="IPR010376">
    <property type="entry name" value="GBBH-like_N"/>
</dbReference>
<dbReference type="GO" id="GO:0005739">
    <property type="term" value="C:mitochondrion"/>
    <property type="evidence" value="ECO:0007669"/>
    <property type="project" value="TreeGrafter"/>
</dbReference>
<keyword evidence="4" id="KW-0479">Metal-binding</keyword>
<sequence>MAGRLSVYQVAKIVRLNVLPGSSTQKGKKATSFFKNQKAATVSIPWPSSVIYGLHQAYSTVAEKPKLMENVTSACLHNSGKTCFVVWKDGFHTEFHSVWLRQNCHCEMCRHENGQRVLNPANIPTSSLMQNLFLEGTKLKVTWSGAYGNHEGYIPLSFLREHNYSQESILARRKAVKCEKTCSKIPTITFEEIKQSKDGLLKWLYQINEEGLSIVNGVPTEESMVQEVAELIGPVEVTIYGNTFDVLVTPDPINVAYSSVGLDLHMDLAYYESPPGLQLLHCLKFDACVEGGESTFLDAFALVDQFRINYPDLFKSLTEIPATFQKVHYKRDNPVHIVNQKPHIRLNHLGEVVAVYWATPFEGPLSVDENEVMRYYLAYEMFAKMIRDSPNLLQHRLQPGELVVFNNQRMLHGRQGFQINGGSRHLKGCYINIDIFKSKTQVYNNLFGDGRRAKRVGNQCWF</sequence>
<evidence type="ECO:0000256" key="2">
    <source>
        <dbReference type="ARBA" id="ARBA00005022"/>
    </source>
</evidence>
<evidence type="ECO:0000256" key="4">
    <source>
        <dbReference type="ARBA" id="ARBA00022723"/>
    </source>
</evidence>
<comment type="similarity">
    <text evidence="3">Belongs to the gamma-BBH/TMLD family.</text>
</comment>
<name>A0AAV2H2V8_LYMST</name>
<gene>
    <name evidence="11" type="ORF">GSLYS_00001299001</name>
</gene>
<dbReference type="Proteomes" id="UP001497497">
    <property type="component" value="Unassembled WGS sequence"/>
</dbReference>
<dbReference type="InterPro" id="IPR003819">
    <property type="entry name" value="TauD/TfdA-like"/>
</dbReference>
<dbReference type="GO" id="GO:0046872">
    <property type="term" value="F:metal ion binding"/>
    <property type="evidence" value="ECO:0007669"/>
    <property type="project" value="UniProtKB-KW"/>
</dbReference>
<dbReference type="AlphaFoldDB" id="A0AAV2H2V8"/>
<comment type="cofactor">
    <cofactor evidence="1">
        <name>Fe(2+)</name>
        <dbReference type="ChEBI" id="CHEBI:29033"/>
    </cofactor>
</comment>
<keyword evidence="8" id="KW-0408">Iron</keyword>
<dbReference type="InterPro" id="IPR038492">
    <property type="entry name" value="GBBH-like_N_sf"/>
</dbReference>
<organism evidence="11 12">
    <name type="scientific">Lymnaea stagnalis</name>
    <name type="common">Great pond snail</name>
    <name type="synonym">Helix stagnalis</name>
    <dbReference type="NCBI Taxonomy" id="6523"/>
    <lineage>
        <taxon>Eukaryota</taxon>
        <taxon>Metazoa</taxon>
        <taxon>Spiralia</taxon>
        <taxon>Lophotrochozoa</taxon>
        <taxon>Mollusca</taxon>
        <taxon>Gastropoda</taxon>
        <taxon>Heterobranchia</taxon>
        <taxon>Euthyneura</taxon>
        <taxon>Panpulmonata</taxon>
        <taxon>Hygrophila</taxon>
        <taxon>Lymnaeoidea</taxon>
        <taxon>Lymnaeidae</taxon>
        <taxon>Lymnaea</taxon>
    </lineage>
</organism>
<dbReference type="InterPro" id="IPR050411">
    <property type="entry name" value="AlphaKG_dependent_hydroxylases"/>
</dbReference>
<evidence type="ECO:0000256" key="6">
    <source>
        <dbReference type="ARBA" id="ARBA00022964"/>
    </source>
</evidence>
<dbReference type="Pfam" id="PF06155">
    <property type="entry name" value="GBBH-like_N"/>
    <property type="match status" value="1"/>
</dbReference>
<feature type="domain" description="Gamma-butyrobetaine hydroxylase-like N-terminal" evidence="10">
    <location>
        <begin position="76"/>
        <end position="146"/>
    </location>
</feature>
<reference evidence="11 12" key="1">
    <citation type="submission" date="2024-04" db="EMBL/GenBank/DDBJ databases">
        <authorList>
            <consortium name="Genoscope - CEA"/>
            <person name="William W."/>
        </authorList>
    </citation>
    <scope>NUCLEOTIDE SEQUENCE [LARGE SCALE GENOMIC DNA]</scope>
</reference>
<dbReference type="InterPro" id="IPR042098">
    <property type="entry name" value="TauD-like_sf"/>
</dbReference>
<dbReference type="Pfam" id="PF02668">
    <property type="entry name" value="TauD"/>
    <property type="match status" value="1"/>
</dbReference>
<feature type="domain" description="TauD/TfdA-like" evidence="9">
    <location>
        <begin position="187"/>
        <end position="430"/>
    </location>
</feature>
<comment type="pathway">
    <text evidence="2">Amine and polyamine biosynthesis; carnitine biosynthesis.</text>
</comment>
<evidence type="ECO:0000259" key="10">
    <source>
        <dbReference type="Pfam" id="PF06155"/>
    </source>
</evidence>
<dbReference type="Gene3D" id="3.60.130.10">
    <property type="entry name" value="Clavaminate synthase-like"/>
    <property type="match status" value="1"/>
</dbReference>
<dbReference type="GO" id="GO:0045329">
    <property type="term" value="P:carnitine biosynthetic process"/>
    <property type="evidence" value="ECO:0007669"/>
    <property type="project" value="UniProtKB-KW"/>
</dbReference>
<dbReference type="FunFam" id="3.30.2020.30:FF:000002">
    <property type="entry name" value="Putative gamma-butyrobetaine dioxygenase"/>
    <property type="match status" value="1"/>
</dbReference>
<dbReference type="CDD" id="cd00250">
    <property type="entry name" value="CAS_like"/>
    <property type="match status" value="1"/>
</dbReference>
<comment type="caution">
    <text evidence="11">The sequence shown here is derived from an EMBL/GenBank/DDBJ whole genome shotgun (WGS) entry which is preliminary data.</text>
</comment>
<dbReference type="PANTHER" id="PTHR10696">
    <property type="entry name" value="GAMMA-BUTYROBETAINE HYDROXYLASE-RELATED"/>
    <property type="match status" value="1"/>
</dbReference>
<evidence type="ECO:0000256" key="5">
    <source>
        <dbReference type="ARBA" id="ARBA00022873"/>
    </source>
</evidence>
<accession>A0AAV2H2V8</accession>
<evidence type="ECO:0000313" key="11">
    <source>
        <dbReference type="EMBL" id="CAL1527122.1"/>
    </source>
</evidence>
<evidence type="ECO:0000256" key="8">
    <source>
        <dbReference type="ARBA" id="ARBA00023004"/>
    </source>
</evidence>
<evidence type="ECO:0000256" key="3">
    <source>
        <dbReference type="ARBA" id="ARBA00008654"/>
    </source>
</evidence>
<dbReference type="EMBL" id="CAXITT010000012">
    <property type="protein sequence ID" value="CAL1527122.1"/>
    <property type="molecule type" value="Genomic_DNA"/>
</dbReference>
<evidence type="ECO:0000313" key="12">
    <source>
        <dbReference type="Proteomes" id="UP001497497"/>
    </source>
</evidence>
<evidence type="ECO:0000256" key="1">
    <source>
        <dbReference type="ARBA" id="ARBA00001954"/>
    </source>
</evidence>